<reference evidence="8" key="1">
    <citation type="submission" date="2021-10" db="EMBL/GenBank/DDBJ databases">
        <title>Streptomyces nigrumlapis sp.nov.,an antimicrobial producing actinobacterium isolated from Black Gobi rocks.</title>
        <authorList>
            <person name="Wen Y."/>
            <person name="Zhang W."/>
            <person name="Liu X.G."/>
        </authorList>
    </citation>
    <scope>NUCLEOTIDE SEQUENCE</scope>
    <source>
        <strain evidence="8">ST13-2-2</strain>
    </source>
</reference>
<proteinExistence type="predicted"/>
<feature type="transmembrane region" description="Helical" evidence="6">
    <location>
        <begin position="656"/>
        <end position="678"/>
    </location>
</feature>
<keyword evidence="4 6" id="KW-1133">Transmembrane helix</keyword>
<dbReference type="Proteomes" id="UP000830115">
    <property type="component" value="Chromosome"/>
</dbReference>
<dbReference type="Pfam" id="PF03176">
    <property type="entry name" value="MMPL"/>
    <property type="match status" value="2"/>
</dbReference>
<feature type="transmembrane region" description="Helical" evidence="6">
    <location>
        <begin position="547"/>
        <end position="565"/>
    </location>
</feature>
<evidence type="ECO:0000313" key="8">
    <source>
        <dbReference type="EMBL" id="UQA90639.1"/>
    </source>
</evidence>
<dbReference type="InterPro" id="IPR004869">
    <property type="entry name" value="MMPL_dom"/>
</dbReference>
<keyword evidence="5 6" id="KW-0472">Membrane</keyword>
<evidence type="ECO:0000256" key="3">
    <source>
        <dbReference type="ARBA" id="ARBA00022692"/>
    </source>
</evidence>
<evidence type="ECO:0000259" key="7">
    <source>
        <dbReference type="PROSITE" id="PS50156"/>
    </source>
</evidence>
<dbReference type="PANTHER" id="PTHR33406:SF13">
    <property type="entry name" value="MEMBRANE PROTEIN YDFJ"/>
    <property type="match status" value="1"/>
</dbReference>
<dbReference type="InterPro" id="IPR000731">
    <property type="entry name" value="SSD"/>
</dbReference>
<keyword evidence="3 6" id="KW-0812">Transmembrane</keyword>
<dbReference type="PROSITE" id="PS50156">
    <property type="entry name" value="SSD"/>
    <property type="match status" value="2"/>
</dbReference>
<feature type="transmembrane region" description="Helical" evidence="6">
    <location>
        <begin position="630"/>
        <end position="650"/>
    </location>
</feature>
<feature type="transmembrane region" description="Helical" evidence="6">
    <location>
        <begin position="305"/>
        <end position="329"/>
    </location>
</feature>
<keyword evidence="9" id="KW-1185">Reference proteome</keyword>
<dbReference type="SUPFAM" id="SSF82866">
    <property type="entry name" value="Multidrug efflux transporter AcrB transmembrane domain"/>
    <property type="match status" value="2"/>
</dbReference>
<protein>
    <submittedName>
        <fullName evidence="8">MMPL family transporter</fullName>
    </submittedName>
</protein>
<evidence type="ECO:0000256" key="6">
    <source>
        <dbReference type="SAM" id="Phobius"/>
    </source>
</evidence>
<dbReference type="EMBL" id="CP086322">
    <property type="protein sequence ID" value="UQA90639.1"/>
    <property type="molecule type" value="Genomic_DNA"/>
</dbReference>
<name>A0ABY4LYQ7_9ACTN</name>
<evidence type="ECO:0000313" key="9">
    <source>
        <dbReference type="Proteomes" id="UP000830115"/>
    </source>
</evidence>
<dbReference type="Gene3D" id="1.20.1640.10">
    <property type="entry name" value="Multidrug efflux transporter AcrB transmembrane domain"/>
    <property type="match status" value="2"/>
</dbReference>
<sequence>MFAALGRAAARHKWGYLLVPLLLAGLALTAAAGIGDRLSYGGLIAADAESNRAAVTVRDQIGQGGADTVVIYRHPRHTVDEPAFRRGVEQSLSAVPDETVVSTMTYWSRKLPVLVSRDRHATAVAVLLTGSDDTQRVDSFHRLRATLRADGFQIQYAGPVALLDETAQRSLADVRRAELIAFPVVFLLLLLIFRTLVAALLPVVIGGLSIGITLGFLGLLRGAVEISFITVSLVTALGLALGVDAALFVVGRFREELTRKDSVPDAVTATCATAGRTVFLSGLTMSGIAAGFLFFPLGLVRSVGLGATAVIAVSAMLSITALPAALAVLGHRVNAGRLPWPRRRTNAPAGDGWAKLARTVMARPGHYLGGVLMVLLVLTAPFWHITVSFPDQRTLPVDASARVATDSLRTDFALSGLEATQVVVTVPGRLDTPAGQEVLTAWAKKLVRSPGANAGFIAATSRHSAVVYVAHAGNAGDPAMRDLVRHIRAMPPPPGGEVLVGGLPAMAVDTLDLLYDRLPWVLLYITVFTYLVLLVALRSVVLPAKALVVNALSLGASFGALVWIFQDGHLLWLVGGTRTGYIDVAQPVVMLLMLIALSMDYEFFLLSRIREQYDLSRDNTAAVALGLQRSGPVITAAALVVLVVSAIFAGSGVMTVKQLCVGMFIAIAVDATLIRALLVPAVMRLLGQANWWLPGAGGTTSSGTKHTAELTGHRL</sequence>
<comment type="subcellular location">
    <subcellularLocation>
        <location evidence="1">Cell membrane</location>
        <topology evidence="1">Multi-pass membrane protein</topology>
    </subcellularLocation>
</comment>
<feature type="transmembrane region" description="Helical" evidence="6">
    <location>
        <begin position="200"/>
        <end position="220"/>
    </location>
</feature>
<feature type="domain" description="SSD" evidence="7">
    <location>
        <begin position="516"/>
        <end position="684"/>
    </location>
</feature>
<dbReference type="PANTHER" id="PTHR33406">
    <property type="entry name" value="MEMBRANE PROTEIN MJ1562-RELATED"/>
    <property type="match status" value="1"/>
</dbReference>
<feature type="transmembrane region" description="Helical" evidence="6">
    <location>
        <begin position="226"/>
        <end position="250"/>
    </location>
</feature>
<evidence type="ECO:0000256" key="2">
    <source>
        <dbReference type="ARBA" id="ARBA00022475"/>
    </source>
</evidence>
<evidence type="ECO:0000256" key="5">
    <source>
        <dbReference type="ARBA" id="ARBA00023136"/>
    </source>
</evidence>
<feature type="transmembrane region" description="Helical" evidence="6">
    <location>
        <begin position="278"/>
        <end position="299"/>
    </location>
</feature>
<feature type="transmembrane region" description="Helical" evidence="6">
    <location>
        <begin position="585"/>
        <end position="609"/>
    </location>
</feature>
<accession>A0ABY4LYQ7</accession>
<evidence type="ECO:0000256" key="1">
    <source>
        <dbReference type="ARBA" id="ARBA00004651"/>
    </source>
</evidence>
<dbReference type="InterPro" id="IPR050545">
    <property type="entry name" value="Mycobact_MmpL"/>
</dbReference>
<gene>
    <name evidence="8" type="ORF">K9S39_00840</name>
</gene>
<feature type="transmembrane region" description="Helical" evidence="6">
    <location>
        <begin position="177"/>
        <end position="193"/>
    </location>
</feature>
<dbReference type="RefSeq" id="WP_248861380.1">
    <property type="nucleotide sequence ID" value="NZ_CP086322.1"/>
</dbReference>
<feature type="domain" description="SSD" evidence="7">
    <location>
        <begin position="197"/>
        <end position="328"/>
    </location>
</feature>
<organism evidence="8 9">
    <name type="scientific">Streptomyces halobius</name>
    <dbReference type="NCBI Taxonomy" id="2879846"/>
    <lineage>
        <taxon>Bacteria</taxon>
        <taxon>Bacillati</taxon>
        <taxon>Actinomycetota</taxon>
        <taxon>Actinomycetes</taxon>
        <taxon>Kitasatosporales</taxon>
        <taxon>Streptomycetaceae</taxon>
        <taxon>Streptomyces</taxon>
    </lineage>
</organism>
<evidence type="ECO:0000256" key="4">
    <source>
        <dbReference type="ARBA" id="ARBA00022989"/>
    </source>
</evidence>
<keyword evidence="2" id="KW-1003">Cell membrane</keyword>
<feature type="transmembrane region" description="Helical" evidence="6">
    <location>
        <begin position="521"/>
        <end position="540"/>
    </location>
</feature>
<feature type="transmembrane region" description="Helical" evidence="6">
    <location>
        <begin position="365"/>
        <end position="385"/>
    </location>
</feature>